<dbReference type="HOGENOM" id="CLU_048111_3_1_11"/>
<proteinExistence type="predicted"/>
<dbReference type="SUPFAM" id="SSF55797">
    <property type="entry name" value="PR-1-like"/>
    <property type="match status" value="1"/>
</dbReference>
<keyword evidence="1" id="KW-0645">Protease</keyword>
<dbReference type="GO" id="GO:0008233">
    <property type="term" value="F:peptidase activity"/>
    <property type="evidence" value="ECO:0007669"/>
    <property type="project" value="UniProtKB-KW"/>
</dbReference>
<dbReference type="InterPro" id="IPR014044">
    <property type="entry name" value="CAP_dom"/>
</dbReference>
<dbReference type="GO" id="GO:0006508">
    <property type="term" value="P:proteolysis"/>
    <property type="evidence" value="ECO:0007669"/>
    <property type="project" value="UniProtKB-KW"/>
</dbReference>
<dbReference type="eggNOG" id="COG2340">
    <property type="taxonomic scope" value="Bacteria"/>
</dbReference>
<dbReference type="Proteomes" id="UP000006728">
    <property type="component" value="Chromosome"/>
</dbReference>
<dbReference type="RefSeq" id="WP_009949768.1">
    <property type="nucleotide sequence ID" value="NC_009142.1"/>
</dbReference>
<dbReference type="AlphaFoldDB" id="A4F8K6"/>
<name>A4F8K6_SACEN</name>
<dbReference type="PANTHER" id="PTHR31157">
    <property type="entry name" value="SCP DOMAIN-CONTAINING PROTEIN"/>
    <property type="match status" value="1"/>
</dbReference>
<dbReference type="Gene3D" id="3.40.33.10">
    <property type="entry name" value="CAP"/>
    <property type="match status" value="1"/>
</dbReference>
<dbReference type="EMBL" id="AM420293">
    <property type="protein sequence ID" value="CAM00381.1"/>
    <property type="molecule type" value="Genomic_DNA"/>
</dbReference>
<organism evidence="1 2">
    <name type="scientific">Saccharopolyspora erythraea (strain ATCC 11635 / DSM 40517 / JCM 4748 / NBRC 13426 / NCIMB 8594 / NRRL 2338)</name>
    <dbReference type="NCBI Taxonomy" id="405948"/>
    <lineage>
        <taxon>Bacteria</taxon>
        <taxon>Bacillati</taxon>
        <taxon>Actinomycetota</taxon>
        <taxon>Actinomycetes</taxon>
        <taxon>Pseudonocardiales</taxon>
        <taxon>Pseudonocardiaceae</taxon>
        <taxon>Saccharopolyspora</taxon>
    </lineage>
</organism>
<dbReference type="KEGG" id="sen:SACE_1049"/>
<dbReference type="STRING" id="405948.SACE_1049"/>
<gene>
    <name evidence="1" type="ordered locus">SACE_1049</name>
</gene>
<dbReference type="CDD" id="cd05379">
    <property type="entry name" value="CAP_bacterial"/>
    <property type="match status" value="1"/>
</dbReference>
<accession>A4F8K6</accession>
<sequence>MGVLRSAARMFGLVAPEAGRRPGNDPAAEEPPRAGDAPEAPGSRTDAERILELTNQARSEAGLPPLRISDALNRAAAAHSADMAARDFVSHTGSDGSDPVDRAKAAGYVLAELAENLSAGTGDAESTFRQWMRSPEHSGNILDAGFTELGAGHAQGDGTRFTHYWTQVLARPS</sequence>
<keyword evidence="2" id="KW-1185">Reference proteome</keyword>
<dbReference type="InterPro" id="IPR035940">
    <property type="entry name" value="CAP_sf"/>
</dbReference>
<keyword evidence="1" id="KW-0378">Hydrolase</keyword>
<dbReference type="PANTHER" id="PTHR31157:SF1">
    <property type="entry name" value="SCP DOMAIN-CONTAINING PROTEIN"/>
    <property type="match status" value="1"/>
</dbReference>
<protein>
    <submittedName>
        <fullName evidence="1">Secreted trypsin-like serine protease</fullName>
    </submittedName>
</protein>
<reference evidence="1 2" key="1">
    <citation type="journal article" date="2007" name="Nat. Biotechnol.">
        <title>Complete genome sequence of the erythromycin-producing bacterium Saccharopolyspora erythraea NRRL23338.</title>
        <authorList>
            <person name="Oliynyk M."/>
            <person name="Samborskyy M."/>
            <person name="Lester J.B."/>
            <person name="Mironenko T."/>
            <person name="Scott N."/>
            <person name="Dickens S."/>
            <person name="Haydock S.F."/>
            <person name="Leadlay P.F."/>
        </authorList>
    </citation>
    <scope>NUCLEOTIDE SEQUENCE [LARGE SCALE GENOMIC DNA]</scope>
    <source>
        <strain evidence="2">ATCC 11635 / DSM 40517 / JCM 4748 / NBRC 13426 / NCIMB 8594 / NRRL 2338</strain>
    </source>
</reference>
<evidence type="ECO:0000313" key="1">
    <source>
        <dbReference type="EMBL" id="CAM00381.1"/>
    </source>
</evidence>
<dbReference type="OrthoDB" id="8611574at2"/>
<dbReference type="Pfam" id="PF00188">
    <property type="entry name" value="CAP"/>
    <property type="match status" value="1"/>
</dbReference>
<evidence type="ECO:0000313" key="2">
    <source>
        <dbReference type="Proteomes" id="UP000006728"/>
    </source>
</evidence>